<feature type="compositionally biased region" description="Basic residues" evidence="6">
    <location>
        <begin position="47"/>
        <end position="59"/>
    </location>
</feature>
<dbReference type="Proteomes" id="UP000694580">
    <property type="component" value="Chromosome 3"/>
</dbReference>
<dbReference type="GeneTree" id="ENSGT00940000160024"/>
<dbReference type="PANTHER" id="PTHR12911:SF22">
    <property type="entry name" value="SUN DOMAIN-CONTAINING PROTEIN 2"/>
    <property type="match status" value="1"/>
</dbReference>
<keyword evidence="1 7" id="KW-0812">Transmembrane</keyword>
<evidence type="ECO:0000256" key="1">
    <source>
        <dbReference type="ARBA" id="ARBA00022692"/>
    </source>
</evidence>
<reference evidence="9 10" key="1">
    <citation type="submission" date="2020-06" db="EMBL/GenBank/DDBJ databases">
        <authorList>
            <consortium name="Wellcome Sanger Institute Data Sharing"/>
        </authorList>
    </citation>
    <scope>NUCLEOTIDE SEQUENCE [LARGE SCALE GENOMIC DNA]</scope>
</reference>
<evidence type="ECO:0000313" key="10">
    <source>
        <dbReference type="Proteomes" id="UP000694580"/>
    </source>
</evidence>
<gene>
    <name evidence="9" type="primary">LOC114786021</name>
</gene>
<reference evidence="9" key="3">
    <citation type="submission" date="2025-09" db="UniProtKB">
        <authorList>
            <consortium name="Ensembl"/>
        </authorList>
    </citation>
    <scope>IDENTIFICATION</scope>
</reference>
<feature type="region of interest" description="Disordered" evidence="6">
    <location>
        <begin position="1"/>
        <end position="117"/>
    </location>
</feature>
<evidence type="ECO:0000256" key="2">
    <source>
        <dbReference type="ARBA" id="ARBA00022989"/>
    </source>
</evidence>
<keyword evidence="4 7" id="KW-0472">Membrane</keyword>
<feature type="transmembrane region" description="Helical" evidence="7">
    <location>
        <begin position="203"/>
        <end position="220"/>
    </location>
</feature>
<accession>A0AAY4AHT0</accession>
<dbReference type="RefSeq" id="XP_028828581.1">
    <property type="nucleotide sequence ID" value="XM_028972748.1"/>
</dbReference>
<dbReference type="GO" id="GO:0005637">
    <property type="term" value="C:nuclear inner membrane"/>
    <property type="evidence" value="ECO:0007669"/>
    <property type="project" value="UniProtKB-SubCell"/>
</dbReference>
<dbReference type="Ensembl" id="ENSDCDT00010008884.1">
    <property type="protein sequence ID" value="ENSDCDP00010008452.1"/>
    <property type="gene ID" value="ENSDCDG00010003821.1"/>
</dbReference>
<comment type="subcellular location">
    <subcellularLocation>
        <location evidence="5">Nucleus inner membrane</location>
        <topology evidence="5">Single-pass type II membrane protein</topology>
    </subcellularLocation>
</comment>
<dbReference type="GO" id="GO:0043495">
    <property type="term" value="F:protein-membrane adaptor activity"/>
    <property type="evidence" value="ECO:0007669"/>
    <property type="project" value="TreeGrafter"/>
</dbReference>
<protein>
    <recommendedName>
        <fullName evidence="8">SUN domain-containing protein</fullName>
    </recommendedName>
</protein>
<dbReference type="FunFam" id="2.60.120.260:FF:000009">
    <property type="entry name" value="SUN domain-containing protein 1 isoform X1"/>
    <property type="match status" value="1"/>
</dbReference>
<dbReference type="GO" id="GO:0034993">
    <property type="term" value="C:meiotic nuclear membrane microtubule tethering complex"/>
    <property type="evidence" value="ECO:0007669"/>
    <property type="project" value="TreeGrafter"/>
</dbReference>
<keyword evidence="10" id="KW-1185">Reference proteome</keyword>
<evidence type="ECO:0000256" key="4">
    <source>
        <dbReference type="ARBA" id="ARBA00023136"/>
    </source>
</evidence>
<feature type="domain" description="SUN" evidence="8">
    <location>
        <begin position="466"/>
        <end position="626"/>
    </location>
</feature>
<dbReference type="InterPro" id="IPR012919">
    <property type="entry name" value="SUN_dom"/>
</dbReference>
<evidence type="ECO:0000313" key="9">
    <source>
        <dbReference type="Ensembl" id="ENSDCDP00010008452.1"/>
    </source>
</evidence>
<name>A0AAY4AHT0_9TELE</name>
<evidence type="ECO:0000256" key="7">
    <source>
        <dbReference type="SAM" id="Phobius"/>
    </source>
</evidence>
<feature type="compositionally biased region" description="Low complexity" evidence="6">
    <location>
        <begin position="27"/>
        <end position="36"/>
    </location>
</feature>
<dbReference type="Pfam" id="PF18580">
    <property type="entry name" value="HTH_SUN2"/>
    <property type="match status" value="1"/>
</dbReference>
<organism evidence="9 10">
    <name type="scientific">Denticeps clupeoides</name>
    <name type="common">denticle herring</name>
    <dbReference type="NCBI Taxonomy" id="299321"/>
    <lineage>
        <taxon>Eukaryota</taxon>
        <taxon>Metazoa</taxon>
        <taxon>Chordata</taxon>
        <taxon>Craniata</taxon>
        <taxon>Vertebrata</taxon>
        <taxon>Euteleostomi</taxon>
        <taxon>Actinopterygii</taxon>
        <taxon>Neopterygii</taxon>
        <taxon>Teleostei</taxon>
        <taxon>Clupei</taxon>
        <taxon>Clupeiformes</taxon>
        <taxon>Denticipitoidei</taxon>
        <taxon>Denticipitidae</taxon>
        <taxon>Denticeps</taxon>
    </lineage>
</organism>
<dbReference type="Gene3D" id="2.60.120.260">
    <property type="entry name" value="Galactose-binding domain-like"/>
    <property type="match status" value="1"/>
</dbReference>
<dbReference type="GeneID" id="114786021"/>
<dbReference type="PROSITE" id="PS51469">
    <property type="entry name" value="SUN"/>
    <property type="match status" value="1"/>
</dbReference>
<dbReference type="PANTHER" id="PTHR12911">
    <property type="entry name" value="SAD1/UNC-84-LIKE PROTEIN-RELATED"/>
    <property type="match status" value="1"/>
</dbReference>
<dbReference type="InterPro" id="IPR040994">
    <property type="entry name" value="Sun_CC2"/>
</dbReference>
<evidence type="ECO:0000256" key="5">
    <source>
        <dbReference type="ARBA" id="ARBA00037816"/>
    </source>
</evidence>
<proteinExistence type="predicted"/>
<evidence type="ECO:0000256" key="6">
    <source>
        <dbReference type="SAM" id="MobiDB-lite"/>
    </source>
</evidence>
<dbReference type="InterPro" id="IPR045119">
    <property type="entry name" value="SUN1-5"/>
</dbReference>
<reference evidence="9" key="2">
    <citation type="submission" date="2025-08" db="UniProtKB">
        <authorList>
            <consortium name="Ensembl"/>
        </authorList>
    </citation>
    <scope>IDENTIFICATION</scope>
</reference>
<feature type="compositionally biased region" description="Low complexity" evidence="6">
    <location>
        <begin position="60"/>
        <end position="69"/>
    </location>
</feature>
<dbReference type="Pfam" id="PF07738">
    <property type="entry name" value="Sad1_UNC"/>
    <property type="match status" value="1"/>
</dbReference>
<feature type="compositionally biased region" description="Polar residues" evidence="6">
    <location>
        <begin position="92"/>
        <end position="105"/>
    </location>
</feature>
<keyword evidence="2 7" id="KW-1133">Transmembrane helix</keyword>
<feature type="transmembrane region" description="Helical" evidence="7">
    <location>
        <begin position="169"/>
        <end position="191"/>
    </location>
</feature>
<evidence type="ECO:0000256" key="3">
    <source>
        <dbReference type="ARBA" id="ARBA00023054"/>
    </source>
</evidence>
<evidence type="ECO:0000259" key="8">
    <source>
        <dbReference type="PROSITE" id="PS51469"/>
    </source>
</evidence>
<keyword evidence="3" id="KW-0175">Coiled coil</keyword>
<dbReference type="AlphaFoldDB" id="A0AAY4AHT0"/>
<sequence>MSNGETDGDMLRRSGRRAHMKDDDDATSTSSTGSNTPVTYKETTVRIFKRKTTGRKPHGSSRASSRASSVCDEPVSLHKTVQTQKYDGRQSPLRSGTSDLMSSSRAKLLHQDPPGLSSGYSSSEDVYYQPSVSSKISVFAFAGSSQPAAEAEFDLRDALVSPVRSMQTLYWWLGSAWYSLTSGISLLDVFLLSRWTASVRKTALLLILLLVLGLWLWFITASSHKASPTAAWERQGEQPSVDTAIIHAGSLDALRDEILTGLNLHKAKWNGGAARELGNLRREIYLLKQDELKQKHMTEMLHTDLKDLHLKMKIVQSEHQSLLDKNVAGIKQQVMEMSTDLSDLRKTTELLQTRIESQEFNDAKNVIALKTELSSWLLEKLSSNHLAPSLEEAVLRPELQEALEALEKRLLQQLGQDAWKSVGETLQREGAGSITIKDMEQIVHRALSLYRADGTGMADFALESSGASVINTRCSETYRTRSACISLFGFPLWYHSESPRTVIQPELYPGKCWAFQGAEGFLVIALSYPVHITHVTLEHLPRVLSPTGRIDSAPRDFSVYGLNSETEEGSHVGTFIYDQNGEPIQTFRLPVPMENFYQMVELRILSNWGHPEYTCVYRFRVHGEAMVTA</sequence>